<reference evidence="1 2" key="1">
    <citation type="journal article" date="2023" name="BMC Biol.">
        <title>The compact genome of the sponge Oopsacas minuta (Hexactinellida) is lacking key metazoan core genes.</title>
        <authorList>
            <person name="Santini S."/>
            <person name="Schenkelaars Q."/>
            <person name="Jourda C."/>
            <person name="Duchesne M."/>
            <person name="Belahbib H."/>
            <person name="Rocher C."/>
            <person name="Selva M."/>
            <person name="Riesgo A."/>
            <person name="Vervoort M."/>
            <person name="Leys S.P."/>
            <person name="Kodjabachian L."/>
            <person name="Le Bivic A."/>
            <person name="Borchiellini C."/>
            <person name="Claverie J.M."/>
            <person name="Renard E."/>
        </authorList>
    </citation>
    <scope>NUCLEOTIDE SEQUENCE [LARGE SCALE GENOMIC DNA]</scope>
    <source>
        <strain evidence="1">SPO-2</strain>
    </source>
</reference>
<dbReference type="AlphaFoldDB" id="A0AAV7JS77"/>
<evidence type="ECO:0000313" key="1">
    <source>
        <dbReference type="EMBL" id="KAI6651823.1"/>
    </source>
</evidence>
<keyword evidence="2" id="KW-1185">Reference proteome</keyword>
<evidence type="ECO:0000313" key="2">
    <source>
        <dbReference type="Proteomes" id="UP001165289"/>
    </source>
</evidence>
<organism evidence="1 2">
    <name type="scientific">Oopsacas minuta</name>
    <dbReference type="NCBI Taxonomy" id="111878"/>
    <lineage>
        <taxon>Eukaryota</taxon>
        <taxon>Metazoa</taxon>
        <taxon>Porifera</taxon>
        <taxon>Hexactinellida</taxon>
        <taxon>Hexasterophora</taxon>
        <taxon>Lyssacinosida</taxon>
        <taxon>Leucopsacidae</taxon>
        <taxon>Oopsacas</taxon>
    </lineage>
</organism>
<sequence length="76" mass="8967">MEKALPNDLVLFLTFCKDRDISPDVLTASNAVADSVWGDISKYIFGRNRTSFRKNIYLKWKKQNQFQEEHIPEMEE</sequence>
<name>A0AAV7JS77_9METZ</name>
<accession>A0AAV7JS77</accession>
<dbReference type="Proteomes" id="UP001165289">
    <property type="component" value="Unassembled WGS sequence"/>
</dbReference>
<gene>
    <name evidence="1" type="ORF">LOD99_4702</name>
</gene>
<proteinExistence type="predicted"/>
<protein>
    <submittedName>
        <fullName evidence="1">Uncharacterized protein</fullName>
    </submittedName>
</protein>
<dbReference type="EMBL" id="JAKMXF010000301">
    <property type="protein sequence ID" value="KAI6651823.1"/>
    <property type="molecule type" value="Genomic_DNA"/>
</dbReference>
<comment type="caution">
    <text evidence="1">The sequence shown here is derived from an EMBL/GenBank/DDBJ whole genome shotgun (WGS) entry which is preliminary data.</text>
</comment>